<dbReference type="Gene3D" id="3.40.190.150">
    <property type="entry name" value="Bordetella uptake gene, domain 1"/>
    <property type="match status" value="1"/>
</dbReference>
<evidence type="ECO:0000313" key="2">
    <source>
        <dbReference type="Proteomes" id="UP001597287"/>
    </source>
</evidence>
<dbReference type="EMBL" id="JBHUIG010000054">
    <property type="protein sequence ID" value="MFD2323294.1"/>
    <property type="molecule type" value="Genomic_DNA"/>
</dbReference>
<proteinExistence type="predicted"/>
<reference evidence="2" key="1">
    <citation type="journal article" date="2019" name="Int. J. Syst. Evol. Microbiol.">
        <title>The Global Catalogue of Microorganisms (GCM) 10K type strain sequencing project: providing services to taxonomists for standard genome sequencing and annotation.</title>
        <authorList>
            <consortium name="The Broad Institute Genomics Platform"/>
            <consortium name="The Broad Institute Genome Sequencing Center for Infectious Disease"/>
            <person name="Wu L."/>
            <person name="Ma J."/>
        </authorList>
    </citation>
    <scope>NUCLEOTIDE SEQUENCE [LARGE SCALE GENOMIC DNA]</scope>
    <source>
        <strain evidence="2">CCUG 62793</strain>
    </source>
</reference>
<evidence type="ECO:0000313" key="1">
    <source>
        <dbReference type="EMBL" id="MFD2323294.1"/>
    </source>
</evidence>
<sequence>MALRGLAAPTAGRISAALQQALAESAVRKRLADAGMVPATGREGLARLTTEEDRKYEPLVAFSRMRD</sequence>
<keyword evidence="2" id="KW-1185">Reference proteome</keyword>
<dbReference type="RefSeq" id="WP_380108894.1">
    <property type="nucleotide sequence ID" value="NZ_JBHSIH010000001.1"/>
</dbReference>
<protein>
    <submittedName>
        <fullName evidence="1">Uncharacterized protein</fullName>
    </submittedName>
</protein>
<dbReference type="InterPro" id="IPR042100">
    <property type="entry name" value="Bug_dom1"/>
</dbReference>
<accession>A0ABW5F2B5</accession>
<name>A0ABW5F2B5_9BURK</name>
<gene>
    <name evidence="1" type="ORF">ACFSPV_31895</name>
</gene>
<organism evidence="1 2">
    <name type="scientific">Delftia deserti</name>
    <dbReference type="NCBI Taxonomy" id="1651218"/>
    <lineage>
        <taxon>Bacteria</taxon>
        <taxon>Pseudomonadati</taxon>
        <taxon>Pseudomonadota</taxon>
        <taxon>Betaproteobacteria</taxon>
        <taxon>Burkholderiales</taxon>
        <taxon>Comamonadaceae</taxon>
        <taxon>Delftia</taxon>
    </lineage>
</organism>
<comment type="caution">
    <text evidence="1">The sequence shown here is derived from an EMBL/GenBank/DDBJ whole genome shotgun (WGS) entry which is preliminary data.</text>
</comment>
<dbReference type="Proteomes" id="UP001597287">
    <property type="component" value="Unassembled WGS sequence"/>
</dbReference>